<gene>
    <name evidence="1" type="ORF">FHR37_004095</name>
    <name evidence="2" type="ORF">SAMN05421678_118140</name>
</gene>
<dbReference type="AlphaFoldDB" id="A0A1I3AB16"/>
<protein>
    <submittedName>
        <fullName evidence="2">Uncharacterized protein</fullName>
    </submittedName>
</protein>
<name>A0A1I3AB16_9ACTN</name>
<dbReference type="RefSeq" id="WP_092888492.1">
    <property type="nucleotide sequence ID" value="NZ_FOOI01000018.1"/>
</dbReference>
<dbReference type="Proteomes" id="UP000533017">
    <property type="component" value="Unassembled WGS sequence"/>
</dbReference>
<evidence type="ECO:0000313" key="1">
    <source>
        <dbReference type="EMBL" id="NYH85244.1"/>
    </source>
</evidence>
<reference evidence="2 3" key="1">
    <citation type="submission" date="2016-10" db="EMBL/GenBank/DDBJ databases">
        <authorList>
            <person name="de Groot N.N."/>
        </authorList>
    </citation>
    <scope>NUCLEOTIDE SEQUENCE [LARGE SCALE GENOMIC DNA]</scope>
    <source>
        <strain evidence="2 3">CPCC 202808</strain>
    </source>
</reference>
<evidence type="ECO:0000313" key="2">
    <source>
        <dbReference type="EMBL" id="SFH47115.1"/>
    </source>
</evidence>
<dbReference type="EMBL" id="JACBZA010000001">
    <property type="protein sequence ID" value="NYH85244.1"/>
    <property type="molecule type" value="Genomic_DNA"/>
</dbReference>
<accession>A0A1I3AB16</accession>
<evidence type="ECO:0000313" key="4">
    <source>
        <dbReference type="Proteomes" id="UP000533017"/>
    </source>
</evidence>
<dbReference type="Proteomes" id="UP000199052">
    <property type="component" value="Unassembled WGS sequence"/>
</dbReference>
<dbReference type="STRING" id="504797.SAMN05421678_118140"/>
<reference evidence="1 4" key="2">
    <citation type="submission" date="2020-07" db="EMBL/GenBank/DDBJ databases">
        <title>Sequencing the genomes of 1000 actinobacteria strains.</title>
        <authorList>
            <person name="Klenk H.-P."/>
        </authorList>
    </citation>
    <scope>NUCLEOTIDE SEQUENCE [LARGE SCALE GENOMIC DNA]</scope>
    <source>
        <strain evidence="1 4">DSM 45117</strain>
    </source>
</reference>
<evidence type="ECO:0000313" key="3">
    <source>
        <dbReference type="Proteomes" id="UP000199052"/>
    </source>
</evidence>
<proteinExistence type="predicted"/>
<sequence length="122" mass="13767">MAEEWGTKVWLSDAREWVAGVLIEAGVTVVGELEPHSVQPWSAVWRVVIRQLICDTSPPPDVRHLERAVSGRIGQFDSRGAVGPDARLERMALTPRETTFVVPFYLNLMRLNATSVRQEVWD</sequence>
<keyword evidence="4" id="KW-1185">Reference proteome</keyword>
<dbReference type="EMBL" id="FOOI01000018">
    <property type="protein sequence ID" value="SFH47115.1"/>
    <property type="molecule type" value="Genomic_DNA"/>
</dbReference>
<organism evidence="2 3">
    <name type="scientific">Actinopolymorpha cephalotaxi</name>
    <dbReference type="NCBI Taxonomy" id="504797"/>
    <lineage>
        <taxon>Bacteria</taxon>
        <taxon>Bacillati</taxon>
        <taxon>Actinomycetota</taxon>
        <taxon>Actinomycetes</taxon>
        <taxon>Propionibacteriales</taxon>
        <taxon>Actinopolymorphaceae</taxon>
        <taxon>Actinopolymorpha</taxon>
    </lineage>
</organism>